<dbReference type="Proteomes" id="UP001237642">
    <property type="component" value="Unassembled WGS sequence"/>
</dbReference>
<reference evidence="3" key="2">
    <citation type="submission" date="2023-05" db="EMBL/GenBank/DDBJ databases">
        <authorList>
            <person name="Schelkunov M.I."/>
        </authorList>
    </citation>
    <scope>NUCLEOTIDE SEQUENCE</scope>
    <source>
        <strain evidence="3">Hsosn_3</strain>
        <tissue evidence="3">Leaf</tissue>
    </source>
</reference>
<dbReference type="InterPro" id="IPR008546">
    <property type="entry name" value="VAN3-bd-like_auxin_canal"/>
</dbReference>
<evidence type="ECO:0000313" key="3">
    <source>
        <dbReference type="EMBL" id="KAK1399859.1"/>
    </source>
</evidence>
<evidence type="ECO:0000259" key="2">
    <source>
        <dbReference type="Pfam" id="PF08458"/>
    </source>
</evidence>
<proteinExistence type="predicted"/>
<reference evidence="3" key="1">
    <citation type="submission" date="2023-02" db="EMBL/GenBank/DDBJ databases">
        <title>Genome of toxic invasive species Heracleum sosnowskyi carries increased number of genes despite the absence of recent whole-genome duplications.</title>
        <authorList>
            <person name="Schelkunov M."/>
            <person name="Shtratnikova V."/>
            <person name="Makarenko M."/>
            <person name="Klepikova A."/>
            <person name="Omelchenko D."/>
            <person name="Novikova G."/>
            <person name="Obukhova E."/>
            <person name="Bogdanov V."/>
            <person name="Penin A."/>
            <person name="Logacheva M."/>
        </authorList>
    </citation>
    <scope>NUCLEOTIDE SEQUENCE</scope>
    <source>
        <strain evidence="3">Hsosn_3</strain>
        <tissue evidence="3">Leaf</tissue>
    </source>
</reference>
<sequence>MDFKFKPDVLDSQSETMDLLSRAWCNFAVHEAFQTELQERSLVLHDSSIKLFDNEPKSPSMMVDPGVKMDSTERSIPSWKSNEVKSWIWMQQAMHPELNYNSCFRKKWMSWKINVPIKKWVKEIKQKRKECKRLQLAEVHAAISVAGVAAALAAIASAAATHKSSESDTSKDAAMASAAALVAAQCARTAEAMGAKKDQLKTVIASAISGTSATDILTLTAAASTSLKGAATLKERNVCKGRLKGSAPVLPIEENDESHLEDFQQCLSILAKGANLNIETSNGRCMVRSVSITLNKEDKIVLKMKKLNLMNTFASKKESIVLNQHAELYKDSEGEETDTCFLIVLTTDHGIIKLDMMDDYHRYRLWAMTINQMLALSTSLTRYDDLEFHKN</sequence>
<evidence type="ECO:0000313" key="4">
    <source>
        <dbReference type="Proteomes" id="UP001237642"/>
    </source>
</evidence>
<feature type="domain" description="Pleckstrin-like plant" evidence="2">
    <location>
        <begin position="276"/>
        <end position="377"/>
    </location>
</feature>
<evidence type="ECO:0000259" key="1">
    <source>
        <dbReference type="Pfam" id="PF05703"/>
    </source>
</evidence>
<protein>
    <submittedName>
        <fullName evidence="3">VAN3-binding protein</fullName>
    </submittedName>
</protein>
<comment type="caution">
    <text evidence="3">The sequence shown here is derived from an EMBL/GenBank/DDBJ whole genome shotgun (WGS) entry which is preliminary data.</text>
</comment>
<organism evidence="3 4">
    <name type="scientific">Heracleum sosnowskyi</name>
    <dbReference type="NCBI Taxonomy" id="360622"/>
    <lineage>
        <taxon>Eukaryota</taxon>
        <taxon>Viridiplantae</taxon>
        <taxon>Streptophyta</taxon>
        <taxon>Embryophyta</taxon>
        <taxon>Tracheophyta</taxon>
        <taxon>Spermatophyta</taxon>
        <taxon>Magnoliopsida</taxon>
        <taxon>eudicotyledons</taxon>
        <taxon>Gunneridae</taxon>
        <taxon>Pentapetalae</taxon>
        <taxon>asterids</taxon>
        <taxon>campanulids</taxon>
        <taxon>Apiales</taxon>
        <taxon>Apiaceae</taxon>
        <taxon>Apioideae</taxon>
        <taxon>apioid superclade</taxon>
        <taxon>Tordylieae</taxon>
        <taxon>Tordyliinae</taxon>
        <taxon>Heracleum</taxon>
    </lineage>
</organism>
<dbReference type="InterPro" id="IPR040269">
    <property type="entry name" value="VAB"/>
</dbReference>
<keyword evidence="4" id="KW-1185">Reference proteome</keyword>
<dbReference type="PANTHER" id="PTHR31351">
    <property type="entry name" value="EXPRESSED PROTEIN"/>
    <property type="match status" value="1"/>
</dbReference>
<accession>A0AAD8N7R2</accession>
<dbReference type="EMBL" id="JAUIZM010000002">
    <property type="protein sequence ID" value="KAK1399859.1"/>
    <property type="molecule type" value="Genomic_DNA"/>
</dbReference>
<gene>
    <name evidence="3" type="ORF">POM88_009722</name>
</gene>
<dbReference type="Pfam" id="PF05703">
    <property type="entry name" value="Auxin_canalis"/>
    <property type="match status" value="1"/>
</dbReference>
<name>A0AAD8N7R2_9APIA</name>
<dbReference type="Pfam" id="PF08458">
    <property type="entry name" value="PH_2"/>
    <property type="match status" value="1"/>
</dbReference>
<dbReference type="InterPro" id="IPR013666">
    <property type="entry name" value="PH_pln"/>
</dbReference>
<feature type="domain" description="VAN3-binding protein-like auxin canalisation" evidence="1">
    <location>
        <begin position="12"/>
        <end position="254"/>
    </location>
</feature>
<dbReference type="PANTHER" id="PTHR31351:SF25">
    <property type="entry name" value="AUXIN CANALIZATION PROTEIN (DUF828)"/>
    <property type="match status" value="1"/>
</dbReference>
<dbReference type="AlphaFoldDB" id="A0AAD8N7R2"/>